<evidence type="ECO:0000313" key="3">
    <source>
        <dbReference type="EMBL" id="SOX53617.1"/>
    </source>
</evidence>
<name>A0A2K4YA54_9MYCO</name>
<dbReference type="InterPro" id="IPR050570">
    <property type="entry name" value="Cell_wall_metabolism_enzyme"/>
</dbReference>
<dbReference type="PANTHER" id="PTHR21666">
    <property type="entry name" value="PEPTIDASE-RELATED"/>
    <property type="match status" value="1"/>
</dbReference>
<evidence type="ECO:0000259" key="2">
    <source>
        <dbReference type="Pfam" id="PF01551"/>
    </source>
</evidence>
<dbReference type="SUPFAM" id="SSF53448">
    <property type="entry name" value="Nucleotide-diphospho-sugar transferases"/>
    <property type="match status" value="1"/>
</dbReference>
<dbReference type="Pfam" id="PF01551">
    <property type="entry name" value="Peptidase_M23"/>
    <property type="match status" value="1"/>
</dbReference>
<dbReference type="SUPFAM" id="SSF51261">
    <property type="entry name" value="Duplicated hybrid motif"/>
    <property type="match status" value="1"/>
</dbReference>
<sequence>MEASLRILGVFRVHNGADVLPRVLDALAGWCDDIYAIDDRSTDDSAEILRRHPAVTNLVRARSDLPRTPWLIPEPPGLELLYRMADFCRPDWIVMIDSDQIVEADVDIREVLAGTPDDVAALMCPMIPAWNDPDYPDMIPVMGTAESVRGPFWRWRPGLRAGTRLIHNPHWPANITEHGRIGLVNEIRLHHTGWATLAERIGKVEHYRKIDPDSEMNYGVPYDRALLFGYAYEEIDLLKADYQRRVRGDFDPAEPGTRLPIDRDSLALGSGYGRRAATFHPGVDFAADPGTPIHAVTSGTVSAVHDLAASGLRSVTVSCRDLDTVYVFRPGDESRLAVDDQVAAGARIGALGPETQSLDGFLHFEVRVGGEHTSPVRYLANLGLQPWPPAGRPRPVSGTFPASSPCTITG</sequence>
<proteinExistence type="predicted"/>
<dbReference type="Gene3D" id="2.70.70.10">
    <property type="entry name" value="Glucose Permease (Domain IIA)"/>
    <property type="match status" value="1"/>
</dbReference>
<accession>A0A2K4YA54</accession>
<keyword evidence="1" id="KW-0732">Signal</keyword>
<feature type="domain" description="M23ase beta-sheet core" evidence="2">
    <location>
        <begin position="279"/>
        <end position="375"/>
    </location>
</feature>
<evidence type="ECO:0000256" key="1">
    <source>
        <dbReference type="ARBA" id="ARBA00022729"/>
    </source>
</evidence>
<keyword evidence="4" id="KW-1185">Reference proteome</keyword>
<reference evidence="3" key="1">
    <citation type="submission" date="2018-01" db="EMBL/GenBank/DDBJ databases">
        <authorList>
            <consortium name="Urmite Genomes"/>
        </authorList>
    </citation>
    <scope>NUCLEOTIDE SEQUENCE [LARGE SCALE GENOMIC DNA]</scope>
    <source>
        <strain evidence="3">AFP003</strain>
    </source>
</reference>
<dbReference type="AlphaFoldDB" id="A0A2K4YA54"/>
<dbReference type="Pfam" id="PF13704">
    <property type="entry name" value="Glyco_tranf_2_4"/>
    <property type="match status" value="1"/>
</dbReference>
<organism evidence="3 4">
    <name type="scientific">Mycobacterium ahvazicum</name>
    <dbReference type="NCBI Taxonomy" id="1964395"/>
    <lineage>
        <taxon>Bacteria</taxon>
        <taxon>Bacillati</taxon>
        <taxon>Actinomycetota</taxon>
        <taxon>Actinomycetes</taxon>
        <taxon>Mycobacteriales</taxon>
        <taxon>Mycobacteriaceae</taxon>
        <taxon>Mycobacterium</taxon>
        <taxon>Mycobacterium simiae complex</taxon>
    </lineage>
</organism>
<dbReference type="InterPro" id="IPR011055">
    <property type="entry name" value="Dup_hybrid_motif"/>
</dbReference>
<dbReference type="GO" id="GO:0004222">
    <property type="term" value="F:metalloendopeptidase activity"/>
    <property type="evidence" value="ECO:0007669"/>
    <property type="project" value="TreeGrafter"/>
</dbReference>
<comment type="caution">
    <text evidence="3">The sequence shown here is derived from an EMBL/GenBank/DDBJ whole genome shotgun (WGS) entry which is preliminary data.</text>
</comment>
<protein>
    <recommendedName>
        <fullName evidence="2">M23ase beta-sheet core domain-containing protein</fullName>
    </recommendedName>
</protein>
<dbReference type="InterPro" id="IPR016047">
    <property type="entry name" value="M23ase_b-sheet_dom"/>
</dbReference>
<dbReference type="EMBL" id="FXEG02000002">
    <property type="protein sequence ID" value="SOX53617.1"/>
    <property type="molecule type" value="Genomic_DNA"/>
</dbReference>
<dbReference type="Proteomes" id="UP000236318">
    <property type="component" value="Unassembled WGS sequence"/>
</dbReference>
<gene>
    <name evidence="3" type="ORF">MAAFP003_2291</name>
</gene>
<dbReference type="InterPro" id="IPR029044">
    <property type="entry name" value="Nucleotide-diphossugar_trans"/>
</dbReference>
<dbReference type="PANTHER" id="PTHR21666:SF289">
    <property type="entry name" value="L-ALA--D-GLU ENDOPEPTIDASE"/>
    <property type="match status" value="1"/>
</dbReference>
<dbReference type="Gene3D" id="3.90.550.10">
    <property type="entry name" value="Spore Coat Polysaccharide Biosynthesis Protein SpsA, Chain A"/>
    <property type="match status" value="1"/>
</dbReference>
<dbReference type="CDD" id="cd12797">
    <property type="entry name" value="M23_peptidase"/>
    <property type="match status" value="1"/>
</dbReference>
<evidence type="ECO:0000313" key="4">
    <source>
        <dbReference type="Proteomes" id="UP000236318"/>
    </source>
</evidence>